<organism evidence="1 2">
    <name type="scientific">Flavobacterium cheongpyeongense</name>
    <dbReference type="NCBI Taxonomy" id="2212651"/>
    <lineage>
        <taxon>Bacteria</taxon>
        <taxon>Pseudomonadati</taxon>
        <taxon>Bacteroidota</taxon>
        <taxon>Flavobacteriia</taxon>
        <taxon>Flavobacteriales</taxon>
        <taxon>Flavobacteriaceae</taxon>
        <taxon>Flavobacterium</taxon>
    </lineage>
</organism>
<evidence type="ECO:0000313" key="2">
    <source>
        <dbReference type="Proteomes" id="UP000247903"/>
    </source>
</evidence>
<evidence type="ECO:0000313" key="1">
    <source>
        <dbReference type="EMBL" id="PXY38899.1"/>
    </source>
</evidence>
<dbReference type="AlphaFoldDB" id="A0A2V4BJ24"/>
<protein>
    <submittedName>
        <fullName evidence="1">Uncharacterized protein</fullName>
    </submittedName>
</protein>
<proteinExistence type="predicted"/>
<sequence>MNKTLLLLFSFLFLSCNSKSQNNIKEKEPEKPQEIAKTKLTGNQIIVGLDKLNFFNLTEKKDLKETKAEFEKSYNELNFFEGKMKGESLIFTDNRFYFIDSETLFEGGGLIQYLETVKKSFDKLNLKLEFSDEFNNQTERHWTHKIKLNGKEYIAFDNDFGENDWGISYINFIEMLNDQLKSQKSNERFYPISSGNDGRIVLLTKEQFEFVKANYPINKEHPMEISDWKHYNTM</sequence>
<comment type="caution">
    <text evidence="1">The sequence shown here is derived from an EMBL/GenBank/DDBJ whole genome shotgun (WGS) entry which is preliminary data.</text>
</comment>
<reference evidence="1 2" key="1">
    <citation type="submission" date="2018-05" db="EMBL/GenBank/DDBJ databases">
        <title>Flavobacterium sp. strain IMCC34759, incomplete genome.</title>
        <authorList>
            <person name="Joung Y."/>
            <person name="Cho J."/>
        </authorList>
    </citation>
    <scope>NUCLEOTIDE SEQUENCE [LARGE SCALE GENOMIC DNA]</scope>
    <source>
        <strain evidence="1 2">IMCC34759</strain>
    </source>
</reference>
<dbReference type="RefSeq" id="WP_110308547.1">
    <property type="nucleotide sequence ID" value="NZ_QJHK01000029.1"/>
</dbReference>
<gene>
    <name evidence="1" type="ORF">DMB65_20765</name>
</gene>
<dbReference type="OrthoDB" id="2991685at2"/>
<dbReference type="Proteomes" id="UP000247903">
    <property type="component" value="Unassembled WGS sequence"/>
</dbReference>
<dbReference type="EMBL" id="QJHK01000029">
    <property type="protein sequence ID" value="PXY38899.1"/>
    <property type="molecule type" value="Genomic_DNA"/>
</dbReference>
<dbReference type="PROSITE" id="PS51257">
    <property type="entry name" value="PROKAR_LIPOPROTEIN"/>
    <property type="match status" value="1"/>
</dbReference>
<name>A0A2V4BJ24_9FLAO</name>
<keyword evidence="2" id="KW-1185">Reference proteome</keyword>
<accession>A0A2V4BJ24</accession>